<evidence type="ECO:0000256" key="2">
    <source>
        <dbReference type="SAM" id="Phobius"/>
    </source>
</evidence>
<name>A0A0N8P136_DROAN</name>
<dbReference type="AlphaFoldDB" id="A0A0N8P136"/>
<dbReference type="Proteomes" id="UP000007801">
    <property type="component" value="Unassembled WGS sequence"/>
</dbReference>
<dbReference type="InParanoid" id="A0A0N8P136"/>
<keyword evidence="2" id="KW-0812">Transmembrane</keyword>
<protein>
    <submittedName>
        <fullName evidence="3">Uncharacterized protein</fullName>
    </submittedName>
</protein>
<feature type="transmembrane region" description="Helical" evidence="2">
    <location>
        <begin position="34"/>
        <end position="55"/>
    </location>
</feature>
<proteinExistence type="predicted"/>
<evidence type="ECO:0000256" key="1">
    <source>
        <dbReference type="SAM" id="MobiDB-lite"/>
    </source>
</evidence>
<evidence type="ECO:0000313" key="4">
    <source>
        <dbReference type="Proteomes" id="UP000007801"/>
    </source>
</evidence>
<keyword evidence="2" id="KW-0472">Membrane</keyword>
<organism evidence="3 4">
    <name type="scientific">Drosophila ananassae</name>
    <name type="common">Fruit fly</name>
    <dbReference type="NCBI Taxonomy" id="7217"/>
    <lineage>
        <taxon>Eukaryota</taxon>
        <taxon>Metazoa</taxon>
        <taxon>Ecdysozoa</taxon>
        <taxon>Arthropoda</taxon>
        <taxon>Hexapoda</taxon>
        <taxon>Insecta</taxon>
        <taxon>Pterygota</taxon>
        <taxon>Neoptera</taxon>
        <taxon>Endopterygota</taxon>
        <taxon>Diptera</taxon>
        <taxon>Brachycera</taxon>
        <taxon>Muscomorpha</taxon>
        <taxon>Ephydroidea</taxon>
        <taxon>Drosophilidae</taxon>
        <taxon>Drosophila</taxon>
        <taxon>Sophophora</taxon>
    </lineage>
</organism>
<feature type="non-terminal residue" evidence="3">
    <location>
        <position position="1"/>
    </location>
</feature>
<feature type="region of interest" description="Disordered" evidence="1">
    <location>
        <begin position="79"/>
        <end position="103"/>
    </location>
</feature>
<keyword evidence="2" id="KW-1133">Transmembrane helix</keyword>
<accession>A0A0N8P136</accession>
<dbReference type="EMBL" id="CH902618">
    <property type="protein sequence ID" value="KPU78828.1"/>
    <property type="molecule type" value="Genomic_DNA"/>
</dbReference>
<sequence length="103" mass="11434">TGLDVDDCLEGRPGNYLAKSNCCNFSYRFFPPRFLFGVSLACAIFFGHNCHYGLWSGYIQDLLQYFFSVVSRRLLGDGVGQREDGKGKPQPPSGSADPKDTWG</sequence>
<reference evidence="3 4" key="1">
    <citation type="journal article" date="2007" name="Nature">
        <title>Evolution of genes and genomes on the Drosophila phylogeny.</title>
        <authorList>
            <consortium name="Drosophila 12 Genomes Consortium"/>
            <person name="Clark A.G."/>
            <person name="Eisen M.B."/>
            <person name="Smith D.R."/>
            <person name="Bergman C.M."/>
            <person name="Oliver B."/>
            <person name="Markow T.A."/>
            <person name="Kaufman T.C."/>
            <person name="Kellis M."/>
            <person name="Gelbart W."/>
            <person name="Iyer V.N."/>
            <person name="Pollard D.A."/>
            <person name="Sackton T.B."/>
            <person name="Larracuente A.M."/>
            <person name="Singh N.D."/>
            <person name="Abad J.P."/>
            <person name="Abt D.N."/>
            <person name="Adryan B."/>
            <person name="Aguade M."/>
            <person name="Akashi H."/>
            <person name="Anderson W.W."/>
            <person name="Aquadro C.F."/>
            <person name="Ardell D.H."/>
            <person name="Arguello R."/>
            <person name="Artieri C.G."/>
            <person name="Barbash D.A."/>
            <person name="Barker D."/>
            <person name="Barsanti P."/>
            <person name="Batterham P."/>
            <person name="Batzoglou S."/>
            <person name="Begun D."/>
            <person name="Bhutkar A."/>
            <person name="Blanco E."/>
            <person name="Bosak S.A."/>
            <person name="Bradley R.K."/>
            <person name="Brand A.D."/>
            <person name="Brent M.R."/>
            <person name="Brooks A.N."/>
            <person name="Brown R.H."/>
            <person name="Butlin R.K."/>
            <person name="Caggese C."/>
            <person name="Calvi B.R."/>
            <person name="Bernardo de Carvalho A."/>
            <person name="Caspi A."/>
            <person name="Castrezana S."/>
            <person name="Celniker S.E."/>
            <person name="Chang J.L."/>
            <person name="Chapple C."/>
            <person name="Chatterji S."/>
            <person name="Chinwalla A."/>
            <person name="Civetta A."/>
            <person name="Clifton S.W."/>
            <person name="Comeron J.M."/>
            <person name="Costello J.C."/>
            <person name="Coyne J.A."/>
            <person name="Daub J."/>
            <person name="David R.G."/>
            <person name="Delcher A.L."/>
            <person name="Delehaunty K."/>
            <person name="Do C.B."/>
            <person name="Ebling H."/>
            <person name="Edwards K."/>
            <person name="Eickbush T."/>
            <person name="Evans J.D."/>
            <person name="Filipski A."/>
            <person name="Findeiss S."/>
            <person name="Freyhult E."/>
            <person name="Fulton L."/>
            <person name="Fulton R."/>
            <person name="Garcia A.C."/>
            <person name="Gardiner A."/>
            <person name="Garfield D.A."/>
            <person name="Garvin B.E."/>
            <person name="Gibson G."/>
            <person name="Gilbert D."/>
            <person name="Gnerre S."/>
            <person name="Godfrey J."/>
            <person name="Good R."/>
            <person name="Gotea V."/>
            <person name="Gravely B."/>
            <person name="Greenberg A.J."/>
            <person name="Griffiths-Jones S."/>
            <person name="Gross S."/>
            <person name="Guigo R."/>
            <person name="Gustafson E.A."/>
            <person name="Haerty W."/>
            <person name="Hahn M.W."/>
            <person name="Halligan D.L."/>
            <person name="Halpern A.L."/>
            <person name="Halter G.M."/>
            <person name="Han M.V."/>
            <person name="Heger A."/>
            <person name="Hillier L."/>
            <person name="Hinrichs A.S."/>
            <person name="Holmes I."/>
            <person name="Hoskins R.A."/>
            <person name="Hubisz M.J."/>
            <person name="Hultmark D."/>
            <person name="Huntley M.A."/>
            <person name="Jaffe D.B."/>
            <person name="Jagadeeshan S."/>
            <person name="Jeck W.R."/>
            <person name="Johnson J."/>
            <person name="Jones C.D."/>
            <person name="Jordan W.C."/>
            <person name="Karpen G.H."/>
            <person name="Kataoka E."/>
            <person name="Keightley P.D."/>
            <person name="Kheradpour P."/>
            <person name="Kirkness E.F."/>
            <person name="Koerich L.B."/>
            <person name="Kristiansen K."/>
            <person name="Kudrna D."/>
            <person name="Kulathinal R.J."/>
            <person name="Kumar S."/>
            <person name="Kwok R."/>
            <person name="Lander E."/>
            <person name="Langley C.H."/>
            <person name="Lapoint R."/>
            <person name="Lazzaro B.P."/>
            <person name="Lee S.J."/>
            <person name="Levesque L."/>
            <person name="Li R."/>
            <person name="Lin C.F."/>
            <person name="Lin M.F."/>
            <person name="Lindblad-Toh K."/>
            <person name="Llopart A."/>
            <person name="Long M."/>
            <person name="Low L."/>
            <person name="Lozovsky E."/>
            <person name="Lu J."/>
            <person name="Luo M."/>
            <person name="Machado C.A."/>
            <person name="Makalowski W."/>
            <person name="Marzo M."/>
            <person name="Matsuda M."/>
            <person name="Matzkin L."/>
            <person name="McAllister B."/>
            <person name="McBride C.S."/>
            <person name="McKernan B."/>
            <person name="McKernan K."/>
            <person name="Mendez-Lago M."/>
            <person name="Minx P."/>
            <person name="Mollenhauer M.U."/>
            <person name="Montooth K."/>
            <person name="Mount S.M."/>
            <person name="Mu X."/>
            <person name="Myers E."/>
            <person name="Negre B."/>
            <person name="Newfeld S."/>
            <person name="Nielsen R."/>
            <person name="Noor M.A."/>
            <person name="O'Grady P."/>
            <person name="Pachter L."/>
            <person name="Papaceit M."/>
            <person name="Parisi M.J."/>
            <person name="Parisi M."/>
            <person name="Parts L."/>
            <person name="Pedersen J.S."/>
            <person name="Pesole G."/>
            <person name="Phillippy A.M."/>
            <person name="Ponting C.P."/>
            <person name="Pop M."/>
            <person name="Porcelli D."/>
            <person name="Powell J.R."/>
            <person name="Prohaska S."/>
            <person name="Pruitt K."/>
            <person name="Puig M."/>
            <person name="Quesneville H."/>
            <person name="Ram K.R."/>
            <person name="Rand D."/>
            <person name="Rasmussen M.D."/>
            <person name="Reed L.K."/>
            <person name="Reenan R."/>
            <person name="Reily A."/>
            <person name="Remington K.A."/>
            <person name="Rieger T.T."/>
            <person name="Ritchie M.G."/>
            <person name="Robin C."/>
            <person name="Rogers Y.H."/>
            <person name="Rohde C."/>
            <person name="Rozas J."/>
            <person name="Rubenfield M.J."/>
            <person name="Ruiz A."/>
            <person name="Russo S."/>
            <person name="Salzberg S.L."/>
            <person name="Sanchez-Gracia A."/>
            <person name="Saranga D.J."/>
            <person name="Sato H."/>
            <person name="Schaeffer S.W."/>
            <person name="Schatz M.C."/>
            <person name="Schlenke T."/>
            <person name="Schwartz R."/>
            <person name="Segarra C."/>
            <person name="Singh R.S."/>
            <person name="Sirot L."/>
            <person name="Sirota M."/>
            <person name="Sisneros N.B."/>
            <person name="Smith C.D."/>
            <person name="Smith T.F."/>
            <person name="Spieth J."/>
            <person name="Stage D.E."/>
            <person name="Stark A."/>
            <person name="Stephan W."/>
            <person name="Strausberg R.L."/>
            <person name="Strempel S."/>
            <person name="Sturgill D."/>
            <person name="Sutton G."/>
            <person name="Sutton G.G."/>
            <person name="Tao W."/>
            <person name="Teichmann S."/>
            <person name="Tobari Y.N."/>
            <person name="Tomimura Y."/>
            <person name="Tsolas J.M."/>
            <person name="Valente V.L."/>
            <person name="Venter E."/>
            <person name="Venter J.C."/>
            <person name="Vicario S."/>
            <person name="Vieira F.G."/>
            <person name="Vilella A.J."/>
            <person name="Villasante A."/>
            <person name="Walenz B."/>
            <person name="Wang J."/>
            <person name="Wasserman M."/>
            <person name="Watts T."/>
            <person name="Wilson D."/>
            <person name="Wilson R.K."/>
            <person name="Wing R.A."/>
            <person name="Wolfner M.F."/>
            <person name="Wong A."/>
            <person name="Wong G.K."/>
            <person name="Wu C.I."/>
            <person name="Wu G."/>
            <person name="Yamamoto D."/>
            <person name="Yang H.P."/>
            <person name="Yang S.P."/>
            <person name="Yorke J.A."/>
            <person name="Yoshida K."/>
            <person name="Zdobnov E."/>
            <person name="Zhang P."/>
            <person name="Zhang Y."/>
            <person name="Zimin A.V."/>
            <person name="Baldwin J."/>
            <person name="Abdouelleil A."/>
            <person name="Abdulkadir J."/>
            <person name="Abebe A."/>
            <person name="Abera B."/>
            <person name="Abreu J."/>
            <person name="Acer S.C."/>
            <person name="Aftuck L."/>
            <person name="Alexander A."/>
            <person name="An P."/>
            <person name="Anderson E."/>
            <person name="Anderson S."/>
            <person name="Arachi H."/>
            <person name="Azer M."/>
            <person name="Bachantsang P."/>
            <person name="Barry A."/>
            <person name="Bayul T."/>
            <person name="Berlin A."/>
            <person name="Bessette D."/>
            <person name="Bloom T."/>
            <person name="Blye J."/>
            <person name="Boguslavskiy L."/>
            <person name="Bonnet C."/>
            <person name="Boukhgalter B."/>
            <person name="Bourzgui I."/>
            <person name="Brown A."/>
            <person name="Cahill P."/>
            <person name="Channer S."/>
            <person name="Cheshatsang Y."/>
            <person name="Chuda L."/>
            <person name="Citroen M."/>
            <person name="Collymore A."/>
            <person name="Cooke P."/>
            <person name="Costello M."/>
            <person name="D'Aco K."/>
            <person name="Daza R."/>
            <person name="De Haan G."/>
            <person name="DeGray S."/>
            <person name="DeMaso C."/>
            <person name="Dhargay N."/>
            <person name="Dooley K."/>
            <person name="Dooley E."/>
            <person name="Doricent M."/>
            <person name="Dorje P."/>
            <person name="Dorjee K."/>
            <person name="Dupes A."/>
            <person name="Elong R."/>
            <person name="Falk J."/>
            <person name="Farina A."/>
            <person name="Faro S."/>
            <person name="Ferguson D."/>
            <person name="Fisher S."/>
            <person name="Foley C.D."/>
            <person name="Franke A."/>
            <person name="Friedrich D."/>
            <person name="Gadbois L."/>
            <person name="Gearin G."/>
            <person name="Gearin C.R."/>
            <person name="Giannoukos G."/>
            <person name="Goode T."/>
            <person name="Graham J."/>
            <person name="Grandbois E."/>
            <person name="Grewal S."/>
            <person name="Gyaltsen K."/>
            <person name="Hafez N."/>
            <person name="Hagos B."/>
            <person name="Hall J."/>
            <person name="Henson C."/>
            <person name="Hollinger A."/>
            <person name="Honan T."/>
            <person name="Huard M.D."/>
            <person name="Hughes L."/>
            <person name="Hurhula B."/>
            <person name="Husby M.E."/>
            <person name="Kamat A."/>
            <person name="Kanga B."/>
            <person name="Kashin S."/>
            <person name="Khazanovich D."/>
            <person name="Kisner P."/>
            <person name="Lance K."/>
            <person name="Lara M."/>
            <person name="Lee W."/>
            <person name="Lennon N."/>
            <person name="Letendre F."/>
            <person name="LeVine R."/>
            <person name="Lipovsky A."/>
            <person name="Liu X."/>
            <person name="Liu J."/>
            <person name="Liu S."/>
            <person name="Lokyitsang T."/>
            <person name="Lokyitsang Y."/>
            <person name="Lubonja R."/>
            <person name="Lui A."/>
            <person name="MacDonald P."/>
            <person name="Magnisalis V."/>
            <person name="Maru K."/>
            <person name="Matthews C."/>
            <person name="McCusker W."/>
            <person name="McDonough S."/>
            <person name="Mehta T."/>
            <person name="Meldrim J."/>
            <person name="Meneus L."/>
            <person name="Mihai O."/>
            <person name="Mihalev A."/>
            <person name="Mihova T."/>
            <person name="Mittelman R."/>
            <person name="Mlenga V."/>
            <person name="Montmayeur A."/>
            <person name="Mulrain L."/>
            <person name="Navidi A."/>
            <person name="Naylor J."/>
            <person name="Negash T."/>
            <person name="Nguyen T."/>
            <person name="Nguyen N."/>
            <person name="Nicol R."/>
            <person name="Norbu C."/>
            <person name="Norbu N."/>
            <person name="Novod N."/>
            <person name="O'Neill B."/>
            <person name="Osman S."/>
            <person name="Markiewicz E."/>
            <person name="Oyono O.L."/>
            <person name="Patti C."/>
            <person name="Phunkhang P."/>
            <person name="Pierre F."/>
            <person name="Priest M."/>
            <person name="Raghuraman S."/>
            <person name="Rege F."/>
            <person name="Reyes R."/>
            <person name="Rise C."/>
            <person name="Rogov P."/>
            <person name="Ross K."/>
            <person name="Ryan E."/>
            <person name="Settipalli S."/>
            <person name="Shea T."/>
            <person name="Sherpa N."/>
            <person name="Shi L."/>
            <person name="Shih D."/>
            <person name="Sparrow T."/>
            <person name="Spaulding J."/>
            <person name="Stalker J."/>
            <person name="Stange-Thomann N."/>
            <person name="Stavropoulos S."/>
            <person name="Stone C."/>
            <person name="Strader C."/>
            <person name="Tesfaye S."/>
            <person name="Thomson T."/>
            <person name="Thoulutsang Y."/>
            <person name="Thoulutsang D."/>
            <person name="Topham K."/>
            <person name="Topping I."/>
            <person name="Tsamla T."/>
            <person name="Vassiliev H."/>
            <person name="Vo A."/>
            <person name="Wangchuk T."/>
            <person name="Wangdi T."/>
            <person name="Weiand M."/>
            <person name="Wilkinson J."/>
            <person name="Wilson A."/>
            <person name="Yadav S."/>
            <person name="Young G."/>
            <person name="Yu Q."/>
            <person name="Zembek L."/>
            <person name="Zhong D."/>
            <person name="Zimmer A."/>
            <person name="Zwirko Z."/>
            <person name="Jaffe D.B."/>
            <person name="Alvarez P."/>
            <person name="Brockman W."/>
            <person name="Butler J."/>
            <person name="Chin C."/>
            <person name="Gnerre S."/>
            <person name="Grabherr M."/>
            <person name="Kleber M."/>
            <person name="Mauceli E."/>
            <person name="MacCallum I."/>
        </authorList>
    </citation>
    <scope>NUCLEOTIDE SEQUENCE [LARGE SCALE GENOMIC DNA]</scope>
    <source>
        <strain evidence="4">Tucson 14024-0371.13</strain>
    </source>
</reference>
<keyword evidence="4" id="KW-1185">Reference proteome</keyword>
<gene>
    <name evidence="3" type="primary">Dana\GF27338</name>
    <name evidence="3" type="ORF">GF27338</name>
</gene>
<evidence type="ECO:0000313" key="3">
    <source>
        <dbReference type="EMBL" id="KPU78828.1"/>
    </source>
</evidence>